<dbReference type="Gene3D" id="3.10.180.10">
    <property type="entry name" value="2,3-Dihydroxybiphenyl 1,2-Dioxygenase, domain 1"/>
    <property type="match status" value="1"/>
</dbReference>
<evidence type="ECO:0000313" key="2">
    <source>
        <dbReference type="EMBL" id="WOK04444.1"/>
    </source>
</evidence>
<keyword evidence="3" id="KW-1185">Reference proteome</keyword>
<dbReference type="RefSeq" id="WP_317487254.1">
    <property type="nucleotide sequence ID" value="NZ_CP136051.1"/>
</dbReference>
<dbReference type="EMBL" id="CP136051">
    <property type="protein sequence ID" value="WOK04444.1"/>
    <property type="molecule type" value="Genomic_DNA"/>
</dbReference>
<evidence type="ECO:0000313" key="3">
    <source>
        <dbReference type="Proteomes" id="UP001302349"/>
    </source>
</evidence>
<reference evidence="2 3" key="1">
    <citation type="journal article" date="2023" name="Microbiol. Resour. Announc.">
        <title>Complete Genome Sequence of Imperialibacter roseus strain P4T.</title>
        <authorList>
            <person name="Tizabi D.R."/>
            <person name="Bachvaroff T."/>
            <person name="Hill R.T."/>
        </authorList>
    </citation>
    <scope>NUCLEOTIDE SEQUENCE [LARGE SCALE GENOMIC DNA]</scope>
    <source>
        <strain evidence="2 3">P4T</strain>
    </source>
</reference>
<evidence type="ECO:0000259" key="1">
    <source>
        <dbReference type="Pfam" id="PF13468"/>
    </source>
</evidence>
<dbReference type="Pfam" id="PF13468">
    <property type="entry name" value="Glyoxalase_3"/>
    <property type="match status" value="1"/>
</dbReference>
<dbReference type="Proteomes" id="UP001302349">
    <property type="component" value="Chromosome"/>
</dbReference>
<proteinExistence type="predicted"/>
<dbReference type="SUPFAM" id="SSF54593">
    <property type="entry name" value="Glyoxalase/Bleomycin resistance protein/Dihydroxybiphenyl dioxygenase"/>
    <property type="match status" value="1"/>
</dbReference>
<sequence>MRIIKGALIALVVLFTCHWEADSQKIRIDHVVNVVADLDQATSRYTQLGFTVKQGRLHANGLINAHVKFGNKTFLELMSVRGEPTDRMARDYQTLLQEREGGVYLAVSGVRTEEMEQMLSGLKIAFETSKGRSWDYITFPQEPELAHFFFIAYHGTMDDPGEITTHKNESDRITATFIEGSERVSYFLKGIGLQSAGRKKDELFGSAERFFTASGDIIVVPKNESAKRPRLKAVSFGSSDGKESVRISF</sequence>
<dbReference type="InterPro" id="IPR029068">
    <property type="entry name" value="Glyas_Bleomycin-R_OHBP_Dase"/>
</dbReference>
<organism evidence="2 3">
    <name type="scientific">Imperialibacter roseus</name>
    <dbReference type="NCBI Taxonomy" id="1324217"/>
    <lineage>
        <taxon>Bacteria</taxon>
        <taxon>Pseudomonadati</taxon>
        <taxon>Bacteroidota</taxon>
        <taxon>Cytophagia</taxon>
        <taxon>Cytophagales</taxon>
        <taxon>Flammeovirgaceae</taxon>
        <taxon>Imperialibacter</taxon>
    </lineage>
</organism>
<feature type="domain" description="Glyoxalase-like" evidence="1">
    <location>
        <begin position="28"/>
        <end position="182"/>
    </location>
</feature>
<dbReference type="InterPro" id="IPR025870">
    <property type="entry name" value="Glyoxalase-like_dom"/>
</dbReference>
<name>A0ABZ0IHC0_9BACT</name>
<accession>A0ABZ0IHC0</accession>
<protein>
    <submittedName>
        <fullName evidence="2">VOC family protein</fullName>
    </submittedName>
</protein>
<gene>
    <name evidence="2" type="ORF">RT717_15290</name>
</gene>